<comment type="caution">
    <text evidence="3">The sequence shown here is derived from an EMBL/GenBank/DDBJ whole genome shotgun (WGS) entry which is preliminary data.</text>
</comment>
<dbReference type="EMBL" id="NEDP02005582">
    <property type="protein sequence ID" value="OWF37741.1"/>
    <property type="molecule type" value="Genomic_DNA"/>
</dbReference>
<dbReference type="InterPro" id="IPR005303">
    <property type="entry name" value="MOCOS_middle"/>
</dbReference>
<keyword evidence="1" id="KW-0472">Membrane</keyword>
<dbReference type="PROSITE" id="PS51340">
    <property type="entry name" value="MOSC"/>
    <property type="match status" value="1"/>
</dbReference>
<accession>A0A210PMN7</accession>
<dbReference type="Pfam" id="PF03473">
    <property type="entry name" value="MOSC"/>
    <property type="match status" value="1"/>
</dbReference>
<feature type="transmembrane region" description="Helical" evidence="1">
    <location>
        <begin position="12"/>
        <end position="32"/>
    </location>
</feature>
<dbReference type="GO" id="GO:0042126">
    <property type="term" value="P:nitrate metabolic process"/>
    <property type="evidence" value="ECO:0007669"/>
    <property type="project" value="TreeGrafter"/>
</dbReference>
<protein>
    <submittedName>
        <fullName evidence="3">MOSC domain-containing protein 1, mitochondrial</fullName>
    </submittedName>
</protein>
<organism evidence="3 4">
    <name type="scientific">Mizuhopecten yessoensis</name>
    <name type="common">Japanese scallop</name>
    <name type="synonym">Patinopecten yessoensis</name>
    <dbReference type="NCBI Taxonomy" id="6573"/>
    <lineage>
        <taxon>Eukaryota</taxon>
        <taxon>Metazoa</taxon>
        <taxon>Spiralia</taxon>
        <taxon>Lophotrochozoa</taxon>
        <taxon>Mollusca</taxon>
        <taxon>Bivalvia</taxon>
        <taxon>Autobranchia</taxon>
        <taxon>Pteriomorphia</taxon>
        <taxon>Pectinida</taxon>
        <taxon>Pectinoidea</taxon>
        <taxon>Pectinidae</taxon>
        <taxon>Mizuhopecten</taxon>
    </lineage>
</organism>
<dbReference type="Proteomes" id="UP000242188">
    <property type="component" value="Unassembled WGS sequence"/>
</dbReference>
<dbReference type="AlphaFoldDB" id="A0A210PMN7"/>
<evidence type="ECO:0000313" key="4">
    <source>
        <dbReference type="Proteomes" id="UP000242188"/>
    </source>
</evidence>
<dbReference type="STRING" id="6573.A0A210PMN7"/>
<proteinExistence type="predicted"/>
<dbReference type="GO" id="GO:0043546">
    <property type="term" value="F:molybdopterin cofactor binding"/>
    <property type="evidence" value="ECO:0007669"/>
    <property type="project" value="TreeGrafter"/>
</dbReference>
<keyword evidence="1" id="KW-0812">Transmembrane</keyword>
<dbReference type="GO" id="GO:0030151">
    <property type="term" value="F:molybdenum ion binding"/>
    <property type="evidence" value="ECO:0007669"/>
    <property type="project" value="InterPro"/>
</dbReference>
<dbReference type="GO" id="GO:0005743">
    <property type="term" value="C:mitochondrial inner membrane"/>
    <property type="evidence" value="ECO:0007669"/>
    <property type="project" value="TreeGrafter"/>
</dbReference>
<dbReference type="OrthoDB" id="17255at2759"/>
<sequence length="324" mass="36422">MLSLLEDDATTTFVSLIGASVLKYGFTSWLALNRPKVYEKVGRVSSLQLYPVKSCRGLDVKTAECTLTGLRQYGVTDRHWILSSRENTWINANKEPKLLLVTVKLHDDKVEMTAPGMEPLMVPITPKLDQAMVRHIGTGPLAIDTLDCGDEAAAWFAKHTGRQGVRLNYSHPELAKRESISFKYPWEHYALPGDQMAFSNYCSYMMMTNESIVALNAELDRPAAINNFRPSIMMEGSPAFEEDKWEAVKIGSVSFRMIDMCSRCNQINVVEKEGRHSKDKEPFATLRRIRSFPKYGIKPCIGIYLALDVAGTISVGDDIYAIRK</sequence>
<dbReference type="Pfam" id="PF03476">
    <property type="entry name" value="MOSC_N"/>
    <property type="match status" value="1"/>
</dbReference>
<dbReference type="PANTHER" id="PTHR14237">
    <property type="entry name" value="MOLYBDOPTERIN COFACTOR SULFURASE MOSC"/>
    <property type="match status" value="1"/>
</dbReference>
<evidence type="ECO:0000259" key="2">
    <source>
        <dbReference type="PROSITE" id="PS51340"/>
    </source>
</evidence>
<feature type="domain" description="MOSC" evidence="2">
    <location>
        <begin position="177"/>
        <end position="322"/>
    </location>
</feature>
<keyword evidence="4" id="KW-1185">Reference proteome</keyword>
<dbReference type="GO" id="GO:0008940">
    <property type="term" value="F:nitrate reductase activity"/>
    <property type="evidence" value="ECO:0007669"/>
    <property type="project" value="TreeGrafter"/>
</dbReference>
<reference evidence="3 4" key="1">
    <citation type="journal article" date="2017" name="Nat. Ecol. Evol.">
        <title>Scallop genome provides insights into evolution of bilaterian karyotype and development.</title>
        <authorList>
            <person name="Wang S."/>
            <person name="Zhang J."/>
            <person name="Jiao W."/>
            <person name="Li J."/>
            <person name="Xun X."/>
            <person name="Sun Y."/>
            <person name="Guo X."/>
            <person name="Huan P."/>
            <person name="Dong B."/>
            <person name="Zhang L."/>
            <person name="Hu X."/>
            <person name="Sun X."/>
            <person name="Wang J."/>
            <person name="Zhao C."/>
            <person name="Wang Y."/>
            <person name="Wang D."/>
            <person name="Huang X."/>
            <person name="Wang R."/>
            <person name="Lv J."/>
            <person name="Li Y."/>
            <person name="Zhang Z."/>
            <person name="Liu B."/>
            <person name="Lu W."/>
            <person name="Hui Y."/>
            <person name="Liang J."/>
            <person name="Zhou Z."/>
            <person name="Hou R."/>
            <person name="Li X."/>
            <person name="Liu Y."/>
            <person name="Li H."/>
            <person name="Ning X."/>
            <person name="Lin Y."/>
            <person name="Zhao L."/>
            <person name="Xing Q."/>
            <person name="Dou J."/>
            <person name="Li Y."/>
            <person name="Mao J."/>
            <person name="Guo H."/>
            <person name="Dou H."/>
            <person name="Li T."/>
            <person name="Mu C."/>
            <person name="Jiang W."/>
            <person name="Fu Q."/>
            <person name="Fu X."/>
            <person name="Miao Y."/>
            <person name="Liu J."/>
            <person name="Yu Q."/>
            <person name="Li R."/>
            <person name="Liao H."/>
            <person name="Li X."/>
            <person name="Kong Y."/>
            <person name="Jiang Z."/>
            <person name="Chourrout D."/>
            <person name="Li R."/>
            <person name="Bao Z."/>
        </authorList>
    </citation>
    <scope>NUCLEOTIDE SEQUENCE [LARGE SCALE GENOMIC DNA]</scope>
    <source>
        <strain evidence="3 4">PY_sf001</strain>
    </source>
</reference>
<dbReference type="InterPro" id="IPR005302">
    <property type="entry name" value="MoCF_Sase_C"/>
</dbReference>
<evidence type="ECO:0000256" key="1">
    <source>
        <dbReference type="SAM" id="Phobius"/>
    </source>
</evidence>
<dbReference type="PANTHER" id="PTHR14237:SF19">
    <property type="entry name" value="MITOCHONDRIAL AMIDOXIME REDUCING COMPONENT 1"/>
    <property type="match status" value="1"/>
</dbReference>
<gene>
    <name evidence="3" type="ORF">KP79_PYT09983</name>
</gene>
<dbReference type="SUPFAM" id="SSF50800">
    <property type="entry name" value="PK beta-barrel domain-like"/>
    <property type="match status" value="1"/>
</dbReference>
<dbReference type="SUPFAM" id="SSF141673">
    <property type="entry name" value="MOSC N-terminal domain-like"/>
    <property type="match status" value="1"/>
</dbReference>
<dbReference type="GO" id="GO:0030170">
    <property type="term" value="F:pyridoxal phosphate binding"/>
    <property type="evidence" value="ECO:0007669"/>
    <property type="project" value="InterPro"/>
</dbReference>
<name>A0A210PMN7_MIZYE</name>
<evidence type="ECO:0000313" key="3">
    <source>
        <dbReference type="EMBL" id="OWF37741.1"/>
    </source>
</evidence>
<dbReference type="InterPro" id="IPR011037">
    <property type="entry name" value="Pyrv_Knase-like_insert_dom_sf"/>
</dbReference>
<keyword evidence="1" id="KW-1133">Transmembrane helix</keyword>